<proteinExistence type="predicted"/>
<reference evidence="1" key="1">
    <citation type="submission" date="2012-11" db="EMBL/GenBank/DDBJ databases">
        <title>Dependencies among metagenomic species, viruses, plasmids and units of genetic variation.</title>
        <authorList>
            <person name="Nielsen H.B."/>
            <person name="Almeida M."/>
            <person name="Juncker A.S."/>
            <person name="Rasmussen S."/>
            <person name="Li J."/>
            <person name="Sunagawa S."/>
            <person name="Plichta D."/>
            <person name="Gautier L."/>
            <person name="Le Chatelier E."/>
            <person name="Peletier E."/>
            <person name="Bonde I."/>
            <person name="Nielsen T."/>
            <person name="Manichanh C."/>
            <person name="Arumugam M."/>
            <person name="Batto J."/>
            <person name="Santos M.B.Q.D."/>
            <person name="Blom N."/>
            <person name="Borruel N."/>
            <person name="Burgdorf K.S."/>
            <person name="Boumezbeur F."/>
            <person name="Casellas F."/>
            <person name="Dore J."/>
            <person name="Guarner F."/>
            <person name="Hansen T."/>
            <person name="Hildebrand F."/>
            <person name="Kaas R.S."/>
            <person name="Kennedy S."/>
            <person name="Kristiansen K."/>
            <person name="Kultima J.R."/>
            <person name="Leonard P."/>
            <person name="Levenez F."/>
            <person name="Lund O."/>
            <person name="Moumen B."/>
            <person name="Le Paslier D."/>
            <person name="Pons N."/>
            <person name="Pedersen O."/>
            <person name="Prifti E."/>
            <person name="Qin J."/>
            <person name="Raes J."/>
            <person name="Tap J."/>
            <person name="Tims S."/>
            <person name="Ussery D.W."/>
            <person name="Yamada T."/>
            <person name="MetaHit consortium"/>
            <person name="Renault P."/>
            <person name="Sicheritz-Ponten T."/>
            <person name="Bork P."/>
            <person name="Wang J."/>
            <person name="Brunak S."/>
            <person name="Ehrlich S.D."/>
        </authorList>
    </citation>
    <scope>NUCLEOTIDE SEQUENCE [LARGE SCALE GENOMIC DNA]</scope>
</reference>
<protein>
    <submittedName>
        <fullName evidence="1">Uncharacterized protein</fullName>
    </submittedName>
</protein>
<comment type="caution">
    <text evidence="1">The sequence shown here is derived from an EMBL/GenBank/DDBJ whole genome shotgun (WGS) entry which is preliminary data.</text>
</comment>
<organism evidence="1 2">
    <name type="scientific">Candidatus Colimorpha enterica</name>
    <dbReference type="NCBI Taxonomy" id="3083063"/>
    <lineage>
        <taxon>Bacteria</taxon>
        <taxon>Pseudomonadati</taxon>
        <taxon>Bacteroidota</taxon>
        <taxon>Bacteroidia</taxon>
        <taxon>Bacteroidales</taxon>
        <taxon>Candidatus Colimorpha</taxon>
    </lineage>
</organism>
<evidence type="ECO:0000313" key="1">
    <source>
        <dbReference type="EMBL" id="CDC70588.1"/>
    </source>
</evidence>
<sequence>MTSMPPKPHIALLDMAMSREMTGNIDRWILLQTSDVSMHLCVKKRNLCVSSVSLANALTTRTPDSESFSMEFRSAFLFHCFVKEFHSLGRANRKIRTIIGTGIKTISVSFAFIPKSSTVSPMKLSEFMTRFGTPSMKNCRTFAASLLTWWTRRPVGFLLKYDSDIV</sequence>
<dbReference type="AlphaFoldDB" id="R6TB16"/>
<accession>R6TB16</accession>
<name>R6TB16_9BACT</name>
<evidence type="ECO:0000313" key="2">
    <source>
        <dbReference type="Proteomes" id="UP000017938"/>
    </source>
</evidence>
<dbReference type="Proteomes" id="UP000017938">
    <property type="component" value="Unassembled WGS sequence"/>
</dbReference>
<dbReference type="EMBL" id="CBFW010000037">
    <property type="protein sequence ID" value="CDC70588.1"/>
    <property type="molecule type" value="Genomic_DNA"/>
</dbReference>
<gene>
    <name evidence="1" type="ORF">BN580_00742</name>
</gene>